<evidence type="ECO:0000313" key="1">
    <source>
        <dbReference type="EMBL" id="KZE30049.1"/>
    </source>
</evidence>
<sequence>MKLHQSKLNGNLFTGYGDGFVLINAERHEGSLVVTADSVAPWAPASFEALEAEHFAAIAALAPEVVLFGSGKTIRFPHPRLTAALTEHGVGVDVMDTQAACRTFNILMAEDRKVVALLLT</sequence>
<dbReference type="CDD" id="cd05560">
    <property type="entry name" value="Xcc1710_like"/>
    <property type="match status" value="1"/>
</dbReference>
<keyword evidence="2" id="KW-1185">Reference proteome</keyword>
<dbReference type="Pfam" id="PF04430">
    <property type="entry name" value="DUF498"/>
    <property type="match status" value="1"/>
</dbReference>
<dbReference type="SUPFAM" id="SSF64076">
    <property type="entry name" value="MTH938-like"/>
    <property type="match status" value="1"/>
</dbReference>
<dbReference type="PANTHER" id="PTHR21192:SF2">
    <property type="entry name" value="NADH DEHYDROGENASE [UBIQUINONE] 1 ALPHA SUBCOMPLEX ASSEMBLY FACTOR 3"/>
    <property type="match status" value="1"/>
</dbReference>
<gene>
    <name evidence="1" type="ORF">AVW16_13025</name>
</gene>
<dbReference type="OrthoDB" id="9800373at2"/>
<dbReference type="RefSeq" id="WP_066613429.1">
    <property type="nucleotide sequence ID" value="NZ_LQQU01000030.1"/>
</dbReference>
<dbReference type="InterPro" id="IPR007523">
    <property type="entry name" value="NDUFAF3/AAMDC"/>
</dbReference>
<organism evidence="1 2">
    <name type="scientific">Crenobacter luteus</name>
    <dbReference type="NCBI Taxonomy" id="1452487"/>
    <lineage>
        <taxon>Bacteria</taxon>
        <taxon>Pseudomonadati</taxon>
        <taxon>Pseudomonadota</taxon>
        <taxon>Betaproteobacteria</taxon>
        <taxon>Neisseriales</taxon>
        <taxon>Neisseriaceae</taxon>
        <taxon>Crenobacter</taxon>
    </lineage>
</organism>
<dbReference type="EMBL" id="LQQU01000030">
    <property type="protein sequence ID" value="KZE30049.1"/>
    <property type="molecule type" value="Genomic_DNA"/>
</dbReference>
<accession>A0A161SEM5</accession>
<dbReference type="InterPro" id="IPR036748">
    <property type="entry name" value="MTH938-like_sf"/>
</dbReference>
<dbReference type="AlphaFoldDB" id="A0A161SEM5"/>
<comment type="caution">
    <text evidence="1">The sequence shown here is derived from an EMBL/GenBank/DDBJ whole genome shotgun (WGS) entry which is preliminary data.</text>
</comment>
<dbReference type="Proteomes" id="UP000076625">
    <property type="component" value="Unassembled WGS sequence"/>
</dbReference>
<name>A0A161SEM5_9NEIS</name>
<dbReference type="STRING" id="1452487.AVW16_13025"/>
<reference evidence="2" key="1">
    <citation type="submission" date="2016-01" db="EMBL/GenBank/DDBJ databases">
        <title>Draft genome of Chromobacterium sp. F49.</title>
        <authorList>
            <person name="Hong K.W."/>
        </authorList>
    </citation>
    <scope>NUCLEOTIDE SEQUENCE [LARGE SCALE GENOMIC DNA]</scope>
    <source>
        <strain evidence="2">CN10</strain>
    </source>
</reference>
<protein>
    <recommendedName>
        <fullName evidence="3">Xcc1710-like domain-containing protein</fullName>
    </recommendedName>
</protein>
<evidence type="ECO:0008006" key="3">
    <source>
        <dbReference type="Google" id="ProtNLM"/>
    </source>
</evidence>
<dbReference type="Gene3D" id="3.40.1230.10">
    <property type="entry name" value="MTH938-like"/>
    <property type="match status" value="1"/>
</dbReference>
<dbReference type="PANTHER" id="PTHR21192">
    <property type="entry name" value="NUCLEAR PROTEIN E3-3"/>
    <property type="match status" value="1"/>
</dbReference>
<evidence type="ECO:0000313" key="2">
    <source>
        <dbReference type="Proteomes" id="UP000076625"/>
    </source>
</evidence>
<proteinExistence type="predicted"/>